<reference evidence="4 5" key="1">
    <citation type="submission" date="2018-09" db="EMBL/GenBank/DDBJ databases">
        <title>Genome comparison of Alicycliphilus sp. BQ1, a polyurethanolytic bacterium, with its closest phylogenetic relatives Alicycliphilus denitrificans BC and K601, unable to attack polyurethane.</title>
        <authorList>
            <person name="Loza-Tavera H."/>
            <person name="Lozano L."/>
            <person name="Cevallos M."/>
            <person name="Maya-Lucas O."/>
            <person name="Garcia-Mena J."/>
            <person name="Hernandez J."/>
        </authorList>
    </citation>
    <scope>NUCLEOTIDE SEQUENCE [LARGE SCALE GENOMIC DNA]</scope>
    <source>
        <strain evidence="4 5">BQ1</strain>
    </source>
</reference>
<dbReference type="RefSeq" id="WP_094437764.1">
    <property type="nucleotide sequence ID" value="NZ_AP024172.1"/>
</dbReference>
<dbReference type="AlphaFoldDB" id="A0A3R7HN60"/>
<dbReference type="Gene3D" id="3.10.350.10">
    <property type="entry name" value="LysM domain"/>
    <property type="match status" value="1"/>
</dbReference>
<name>A0A3R7HN60_9BURK</name>
<feature type="region of interest" description="Disordered" evidence="2">
    <location>
        <begin position="44"/>
        <end position="66"/>
    </location>
</feature>
<dbReference type="PANTHER" id="PTHR21666">
    <property type="entry name" value="PEPTIDASE-RELATED"/>
    <property type="match status" value="1"/>
</dbReference>
<dbReference type="CDD" id="cd12797">
    <property type="entry name" value="M23_peptidase"/>
    <property type="match status" value="1"/>
</dbReference>
<dbReference type="PANTHER" id="PTHR21666:SF263">
    <property type="entry name" value="MUREIN HYDROLASE ACTIVATOR NLPD"/>
    <property type="match status" value="1"/>
</dbReference>
<dbReference type="InterPro" id="IPR018392">
    <property type="entry name" value="LysM"/>
</dbReference>
<accession>A0A3R7HN60</accession>
<evidence type="ECO:0000256" key="2">
    <source>
        <dbReference type="SAM" id="MobiDB-lite"/>
    </source>
</evidence>
<proteinExistence type="inferred from homology"/>
<comment type="similarity">
    <text evidence="1">Belongs to the E.coli NlpD/Haemophilus LppB family.</text>
</comment>
<dbReference type="GO" id="GO:0009279">
    <property type="term" value="C:cell outer membrane"/>
    <property type="evidence" value="ECO:0007669"/>
    <property type="project" value="TreeGrafter"/>
</dbReference>
<dbReference type="PROSITE" id="PS51782">
    <property type="entry name" value="LYSM"/>
    <property type="match status" value="1"/>
</dbReference>
<dbReference type="GO" id="GO:0004222">
    <property type="term" value="F:metalloendopeptidase activity"/>
    <property type="evidence" value="ECO:0007669"/>
    <property type="project" value="TreeGrafter"/>
</dbReference>
<organism evidence="4 5">
    <name type="scientific">Alicycliphilus denitrificans</name>
    <dbReference type="NCBI Taxonomy" id="179636"/>
    <lineage>
        <taxon>Bacteria</taxon>
        <taxon>Pseudomonadati</taxon>
        <taxon>Pseudomonadota</taxon>
        <taxon>Betaproteobacteria</taxon>
        <taxon>Burkholderiales</taxon>
        <taxon>Comamonadaceae</taxon>
        <taxon>Alicycliphilus</taxon>
    </lineage>
</organism>
<dbReference type="SUPFAM" id="SSF51261">
    <property type="entry name" value="Duplicated hybrid motif"/>
    <property type="match status" value="1"/>
</dbReference>
<dbReference type="InterPro" id="IPR016047">
    <property type="entry name" value="M23ase_b-sheet_dom"/>
</dbReference>
<evidence type="ECO:0000313" key="4">
    <source>
        <dbReference type="EMBL" id="RKJ96177.1"/>
    </source>
</evidence>
<evidence type="ECO:0000313" key="5">
    <source>
        <dbReference type="Proteomes" id="UP000216225"/>
    </source>
</evidence>
<dbReference type="InterPro" id="IPR011055">
    <property type="entry name" value="Dup_hybrid_motif"/>
</dbReference>
<dbReference type="InterPro" id="IPR050570">
    <property type="entry name" value="Cell_wall_metabolism_enzyme"/>
</dbReference>
<dbReference type="Proteomes" id="UP000216225">
    <property type="component" value="Unassembled WGS sequence"/>
</dbReference>
<evidence type="ECO:0000259" key="3">
    <source>
        <dbReference type="PROSITE" id="PS51782"/>
    </source>
</evidence>
<protein>
    <submittedName>
        <fullName evidence="4">LysM peptidoglycan-binding domain-containing protein</fullName>
    </submittedName>
</protein>
<dbReference type="EMBL" id="NKDB02000002">
    <property type="protein sequence ID" value="RKJ96177.1"/>
    <property type="molecule type" value="Genomic_DNA"/>
</dbReference>
<evidence type="ECO:0000256" key="1">
    <source>
        <dbReference type="ARBA" id="ARBA00038420"/>
    </source>
</evidence>
<dbReference type="CDD" id="cd00118">
    <property type="entry name" value="LysM"/>
    <property type="match status" value="1"/>
</dbReference>
<feature type="domain" description="LysM" evidence="3">
    <location>
        <begin position="66"/>
        <end position="110"/>
    </location>
</feature>
<dbReference type="Pfam" id="PF01551">
    <property type="entry name" value="Peptidase_M23"/>
    <property type="match status" value="1"/>
</dbReference>
<sequence length="300" mass="30618">MFVSRGLVALGVVVLAGGGLLAGCSAPVNRAPVVDRGTFANGGATPASTAPEAKPLPGAENAGKPGYYTVKPGDTLIRIGLENGQSWKDIARWNNLENANLIEVGQVLRVVPPAASVASDTGVVTRPVVSSPLASASPASAPKPAASAASAPTAPASAAAAPAPAPAPEPAPAAAAGADDMRFIWPSSGTLLAGFDEVRNKGYDIAGKAGDPVLAAADGRVVYAGAGLRGYGNLVILKHNNTFLTAYAHNQTLLVKEDQNVRRGQKIAEMGSTDADRVKLHFEIRRQGKPVDPARYLPAR</sequence>
<dbReference type="SMART" id="SM00257">
    <property type="entry name" value="LysM"/>
    <property type="match status" value="1"/>
</dbReference>
<dbReference type="PROSITE" id="PS51257">
    <property type="entry name" value="PROKAR_LIPOPROTEIN"/>
    <property type="match status" value="1"/>
</dbReference>
<gene>
    <name evidence="4" type="ORF">CE154_008985</name>
</gene>
<comment type="caution">
    <text evidence="4">The sequence shown here is derived from an EMBL/GenBank/DDBJ whole genome shotgun (WGS) entry which is preliminary data.</text>
</comment>
<dbReference type="InterPro" id="IPR036779">
    <property type="entry name" value="LysM_dom_sf"/>
</dbReference>
<dbReference type="Gene3D" id="2.70.70.10">
    <property type="entry name" value="Glucose Permease (Domain IIA)"/>
    <property type="match status" value="1"/>
</dbReference>
<dbReference type="Pfam" id="PF01476">
    <property type="entry name" value="LysM"/>
    <property type="match status" value="1"/>
</dbReference>
<dbReference type="GO" id="GO:0032153">
    <property type="term" value="C:cell division site"/>
    <property type="evidence" value="ECO:0007669"/>
    <property type="project" value="TreeGrafter"/>
</dbReference>